<dbReference type="Proteomes" id="UP001612915">
    <property type="component" value="Unassembled WGS sequence"/>
</dbReference>
<dbReference type="PANTHER" id="PTHR23131:SF4">
    <property type="entry name" value="METALLO-BETA-LACTAMASE SUPERFAMILY POTEIN"/>
    <property type="match status" value="1"/>
</dbReference>
<proteinExistence type="predicted"/>
<organism evidence="2 3">
    <name type="scientific">Spongisporangium articulatum</name>
    <dbReference type="NCBI Taxonomy" id="3362603"/>
    <lineage>
        <taxon>Bacteria</taxon>
        <taxon>Bacillati</taxon>
        <taxon>Actinomycetota</taxon>
        <taxon>Actinomycetes</taxon>
        <taxon>Kineosporiales</taxon>
        <taxon>Kineosporiaceae</taxon>
        <taxon>Spongisporangium</taxon>
    </lineage>
</organism>
<dbReference type="InterPro" id="IPR050662">
    <property type="entry name" value="Sec-metab_biosynth-thioest"/>
</dbReference>
<dbReference type="Pfam" id="PF00753">
    <property type="entry name" value="Lactamase_B"/>
    <property type="match status" value="1"/>
</dbReference>
<comment type="caution">
    <text evidence="2">The sequence shown here is derived from an EMBL/GenBank/DDBJ whole genome shotgun (WGS) entry which is preliminary data.</text>
</comment>
<reference evidence="2 3" key="1">
    <citation type="submission" date="2024-10" db="EMBL/GenBank/DDBJ databases">
        <title>The Natural Products Discovery Center: Release of the First 8490 Sequenced Strains for Exploring Actinobacteria Biosynthetic Diversity.</title>
        <authorList>
            <person name="Kalkreuter E."/>
            <person name="Kautsar S.A."/>
            <person name="Yang D."/>
            <person name="Bader C.D."/>
            <person name="Teijaro C.N."/>
            <person name="Fluegel L."/>
            <person name="Davis C.M."/>
            <person name="Simpson J.R."/>
            <person name="Lauterbach L."/>
            <person name="Steele A.D."/>
            <person name="Gui C."/>
            <person name="Meng S."/>
            <person name="Li G."/>
            <person name="Viehrig K."/>
            <person name="Ye F."/>
            <person name="Su P."/>
            <person name="Kiefer A.F."/>
            <person name="Nichols A."/>
            <person name="Cepeda A.J."/>
            <person name="Yan W."/>
            <person name="Fan B."/>
            <person name="Jiang Y."/>
            <person name="Adhikari A."/>
            <person name="Zheng C.-J."/>
            <person name="Schuster L."/>
            <person name="Cowan T.M."/>
            <person name="Smanski M.J."/>
            <person name="Chevrette M.G."/>
            <person name="De Carvalho L.P.S."/>
            <person name="Shen B."/>
        </authorList>
    </citation>
    <scope>NUCLEOTIDE SEQUENCE [LARGE SCALE GENOMIC DNA]</scope>
    <source>
        <strain evidence="2 3">NPDC049639</strain>
    </source>
</reference>
<dbReference type="RefSeq" id="WP_398284403.1">
    <property type="nucleotide sequence ID" value="NZ_JBITLV010000009.1"/>
</dbReference>
<dbReference type="PANTHER" id="PTHR23131">
    <property type="entry name" value="ENDORIBONUCLEASE LACTB2"/>
    <property type="match status" value="1"/>
</dbReference>
<evidence type="ECO:0000313" key="3">
    <source>
        <dbReference type="Proteomes" id="UP001612915"/>
    </source>
</evidence>
<dbReference type="InterPro" id="IPR036866">
    <property type="entry name" value="RibonucZ/Hydroxyglut_hydro"/>
</dbReference>
<sequence>MTDSDSQGIRVTGELQQQAWSAQERPPVETVRPGLWSVPVPIPDNPLRYTLTYVVEATDGLVVVDPGWATDGAWTALLAGFAHLGAGPEDVLAVVVTHVHPDHHGLSARLRKESGAWVGMHAAEVGSLPARVPMDEQEVSDRHWLDRCGVPDDMVPRLIVSAAALEPFMDLAEPDRLLDDGQLLPVEGAGLRVVHTPGHTPGHVCLHHEGHDVLLTGDHVLPRISPNIGMQSHDSPPALSAYLRSLALVAERYDSVEVLPAHEYRFTGLAARARTLQRHHEERCAEISAALRGGASTVWDVTTRISWSRGWENVRGIMRRAAVAETAAHLRYMVDQGTVSAVENPDGPIAFTAPSA</sequence>
<dbReference type="SMART" id="SM00849">
    <property type="entry name" value="Lactamase_B"/>
    <property type="match status" value="1"/>
</dbReference>
<dbReference type="EMBL" id="JBITLV010000009">
    <property type="protein sequence ID" value="MFI7589805.1"/>
    <property type="molecule type" value="Genomic_DNA"/>
</dbReference>
<dbReference type="InterPro" id="IPR001279">
    <property type="entry name" value="Metallo-B-lactamas"/>
</dbReference>
<feature type="domain" description="Metallo-beta-lactamase" evidence="1">
    <location>
        <begin position="49"/>
        <end position="262"/>
    </location>
</feature>
<evidence type="ECO:0000259" key="1">
    <source>
        <dbReference type="SMART" id="SM00849"/>
    </source>
</evidence>
<dbReference type="InterPro" id="IPR036388">
    <property type="entry name" value="WH-like_DNA-bd_sf"/>
</dbReference>
<accession>A0ABW8ATW2</accession>
<protein>
    <submittedName>
        <fullName evidence="2">MBL fold metallo-hydrolase</fullName>
    </submittedName>
</protein>
<gene>
    <name evidence="2" type="ORF">ACIB24_22270</name>
</gene>
<dbReference type="SUPFAM" id="SSF56281">
    <property type="entry name" value="Metallo-hydrolase/oxidoreductase"/>
    <property type="match status" value="1"/>
</dbReference>
<dbReference type="Gene3D" id="1.10.10.10">
    <property type="entry name" value="Winged helix-like DNA-binding domain superfamily/Winged helix DNA-binding domain"/>
    <property type="match status" value="1"/>
</dbReference>
<dbReference type="Gene3D" id="3.60.15.10">
    <property type="entry name" value="Ribonuclease Z/Hydroxyacylglutathione hydrolase-like"/>
    <property type="match status" value="1"/>
</dbReference>
<keyword evidence="3" id="KW-1185">Reference proteome</keyword>
<name>A0ABW8ATW2_9ACTN</name>
<evidence type="ECO:0000313" key="2">
    <source>
        <dbReference type="EMBL" id="MFI7589805.1"/>
    </source>
</evidence>